<dbReference type="InterPro" id="IPR045229">
    <property type="entry name" value="TPP_enz"/>
</dbReference>
<accession>A0ABZ2F3M1</accession>
<dbReference type="PANTHER" id="PTHR18968">
    <property type="entry name" value="THIAMINE PYROPHOSPHATE ENZYMES"/>
    <property type="match status" value="1"/>
</dbReference>
<dbReference type="PROSITE" id="PS00187">
    <property type="entry name" value="TPP_ENZYMES"/>
    <property type="match status" value="1"/>
</dbReference>
<dbReference type="Pfam" id="PF00205">
    <property type="entry name" value="TPP_enzyme_M"/>
    <property type="match status" value="1"/>
</dbReference>
<sequence>MSETISPRTGADLLVDSLQAHGVEYVFGVPGGAVLPILDVLAERGPRFILCRDETGAAFMAQAWGRITGKAGIVLTTSGPGLINAVCGVATATEDRDPLIIITGQVSRSAQFKQSHMNLDSVGLFAPITRWSIEVEDSNTVSEILVNAFRVAEMPRSGAVHVSVPVDVLTAPVSGQVLVPPESACWGAAPDNLIERAAALLDTADAPAILLGVRAGTPVAAAAVRRFLERHPLPVAMTFEAAGTLSRDLVEHFIGRVGYVLNQPGDEVLRQADRVLAIGYDPIEYEPSAWISPQTRVIHVDALPATLDRAYCPEAELLGDIADNLDALGSRLRSRPPADRAAVAVARRRLLEEQGRGAALAGMPIHPLRFIHDLRATLDDEATVTCDVGAHEIWMARYFFCYAPRHLLFSMGHQTMGVALPWAIGAALARPGKKVVSMSGDGSFLMTCMELETAVRLKLPIVHIVWKDGGYSLIQSLQMRDYGRSFGAEFGPTDFVKLAEAFGATGYRIESADDIVPVLKQALAADTPVLIEVPIDYSDNAHLVEAIDASAQH</sequence>
<name>A0ABZ2F3M1_METCP</name>
<evidence type="ECO:0000259" key="6">
    <source>
        <dbReference type="Pfam" id="PF02776"/>
    </source>
</evidence>
<organism evidence="7 8">
    <name type="scientific">Methylococcus capsulatus</name>
    <dbReference type="NCBI Taxonomy" id="414"/>
    <lineage>
        <taxon>Bacteria</taxon>
        <taxon>Pseudomonadati</taxon>
        <taxon>Pseudomonadota</taxon>
        <taxon>Gammaproteobacteria</taxon>
        <taxon>Methylococcales</taxon>
        <taxon>Methylococcaceae</taxon>
        <taxon>Methylococcus</taxon>
    </lineage>
</organism>
<feature type="domain" description="Thiamine pyrophosphate enzyme central" evidence="4">
    <location>
        <begin position="194"/>
        <end position="328"/>
    </location>
</feature>
<dbReference type="SUPFAM" id="SSF52518">
    <property type="entry name" value="Thiamin diphosphate-binding fold (THDP-binding)"/>
    <property type="match status" value="2"/>
</dbReference>
<dbReference type="EMBL" id="CP104311">
    <property type="protein sequence ID" value="WWF01766.1"/>
    <property type="molecule type" value="Genomic_DNA"/>
</dbReference>
<dbReference type="CDD" id="cd07035">
    <property type="entry name" value="TPP_PYR_POX_like"/>
    <property type="match status" value="1"/>
</dbReference>
<evidence type="ECO:0000256" key="2">
    <source>
        <dbReference type="ARBA" id="ARBA00023052"/>
    </source>
</evidence>
<dbReference type="Gene3D" id="3.40.50.970">
    <property type="match status" value="2"/>
</dbReference>
<dbReference type="InterPro" id="IPR029061">
    <property type="entry name" value="THDP-binding"/>
</dbReference>
<dbReference type="CDD" id="cd02010">
    <property type="entry name" value="TPP_ALS"/>
    <property type="match status" value="1"/>
</dbReference>
<dbReference type="RefSeq" id="WP_198324002.1">
    <property type="nucleotide sequence ID" value="NZ_CP104311.1"/>
</dbReference>
<dbReference type="PANTHER" id="PTHR18968:SF129">
    <property type="entry name" value="ACETOLACTATE SYNTHASE"/>
    <property type="match status" value="1"/>
</dbReference>
<dbReference type="InterPro" id="IPR012782">
    <property type="entry name" value="Acetolactate_synth_catblc"/>
</dbReference>
<dbReference type="InterPro" id="IPR000399">
    <property type="entry name" value="TPP-bd_CS"/>
</dbReference>
<evidence type="ECO:0000259" key="5">
    <source>
        <dbReference type="Pfam" id="PF02775"/>
    </source>
</evidence>
<dbReference type="GO" id="GO:0003984">
    <property type="term" value="F:acetolactate synthase activity"/>
    <property type="evidence" value="ECO:0007669"/>
    <property type="project" value="UniProtKB-EC"/>
</dbReference>
<evidence type="ECO:0000256" key="1">
    <source>
        <dbReference type="ARBA" id="ARBA00007812"/>
    </source>
</evidence>
<dbReference type="NCBIfam" id="NF006378">
    <property type="entry name" value="PRK08617.1"/>
    <property type="match status" value="1"/>
</dbReference>
<evidence type="ECO:0000313" key="8">
    <source>
        <dbReference type="Proteomes" id="UP001359308"/>
    </source>
</evidence>
<evidence type="ECO:0000256" key="3">
    <source>
        <dbReference type="RuleBase" id="RU362132"/>
    </source>
</evidence>
<dbReference type="EC" id="2.2.1.6" evidence="7"/>
<keyword evidence="2 3" id="KW-0786">Thiamine pyrophosphate</keyword>
<dbReference type="Pfam" id="PF02775">
    <property type="entry name" value="TPP_enzyme_C"/>
    <property type="match status" value="1"/>
</dbReference>
<comment type="similarity">
    <text evidence="1 3">Belongs to the TPP enzyme family.</text>
</comment>
<dbReference type="Proteomes" id="UP001359308">
    <property type="component" value="Chromosome"/>
</dbReference>
<dbReference type="Gene3D" id="3.40.50.1220">
    <property type="entry name" value="TPP-binding domain"/>
    <property type="match status" value="1"/>
</dbReference>
<dbReference type="InterPro" id="IPR012000">
    <property type="entry name" value="Thiamin_PyroP_enz_cen_dom"/>
</dbReference>
<protein>
    <submittedName>
        <fullName evidence="7">Acetolactate synthase AlsS</fullName>
        <ecNumber evidence="7">2.2.1.6</ecNumber>
    </submittedName>
</protein>
<evidence type="ECO:0000259" key="4">
    <source>
        <dbReference type="Pfam" id="PF00205"/>
    </source>
</evidence>
<dbReference type="SUPFAM" id="SSF52467">
    <property type="entry name" value="DHS-like NAD/FAD-binding domain"/>
    <property type="match status" value="1"/>
</dbReference>
<feature type="domain" description="Thiamine pyrophosphate enzyme N-terminal TPP-binding" evidence="6">
    <location>
        <begin position="8"/>
        <end position="118"/>
    </location>
</feature>
<proteinExistence type="inferred from homology"/>
<keyword evidence="7" id="KW-0808">Transferase</keyword>
<gene>
    <name evidence="7" type="primary">alsS</name>
    <name evidence="7" type="ORF">N4J17_15055</name>
</gene>
<reference evidence="7 8" key="1">
    <citation type="submission" date="2022-09" db="EMBL/GenBank/DDBJ databases">
        <authorList>
            <person name="Giprobiosintez L."/>
        </authorList>
    </citation>
    <scope>NUCLEOTIDE SEQUENCE [LARGE SCALE GENOMIC DNA]</scope>
    <source>
        <strain evidence="8">VKPM-B-12549 (GBS-15)</strain>
    </source>
</reference>
<keyword evidence="8" id="KW-1185">Reference proteome</keyword>
<evidence type="ECO:0000313" key="7">
    <source>
        <dbReference type="EMBL" id="WWF01766.1"/>
    </source>
</evidence>
<dbReference type="Pfam" id="PF02776">
    <property type="entry name" value="TPP_enzyme_N"/>
    <property type="match status" value="1"/>
</dbReference>
<dbReference type="NCBIfam" id="TIGR02418">
    <property type="entry name" value="acolac_catab"/>
    <property type="match status" value="1"/>
</dbReference>
<dbReference type="InterPro" id="IPR029035">
    <property type="entry name" value="DHS-like_NAD/FAD-binding_dom"/>
</dbReference>
<dbReference type="InterPro" id="IPR012001">
    <property type="entry name" value="Thiamin_PyroP_enz_TPP-bd_dom"/>
</dbReference>
<feature type="domain" description="Thiamine pyrophosphate enzyme TPP-binding" evidence="5">
    <location>
        <begin position="387"/>
        <end position="533"/>
    </location>
</feature>
<dbReference type="InterPro" id="IPR011766">
    <property type="entry name" value="TPP_enzyme_TPP-bd"/>
</dbReference>